<keyword evidence="5 10" id="KW-0418">Kinase</keyword>
<comment type="similarity">
    <text evidence="1">Belongs to the FGGY kinase family.</text>
</comment>
<keyword evidence="2" id="KW-0859">Xylose metabolism</keyword>
<dbReference type="GO" id="GO:0019301">
    <property type="term" value="P:rhamnose catabolic process"/>
    <property type="evidence" value="ECO:0007669"/>
    <property type="project" value="InterPro"/>
</dbReference>
<evidence type="ECO:0000313" key="11">
    <source>
        <dbReference type="Proteomes" id="UP000533269"/>
    </source>
</evidence>
<dbReference type="InterPro" id="IPR013449">
    <property type="entry name" value="Rhamnulokinase"/>
</dbReference>
<evidence type="ECO:0000256" key="5">
    <source>
        <dbReference type="ARBA" id="ARBA00022777"/>
    </source>
</evidence>
<dbReference type="InterPro" id="IPR018485">
    <property type="entry name" value="FGGY_C"/>
</dbReference>
<evidence type="ECO:0000256" key="2">
    <source>
        <dbReference type="ARBA" id="ARBA00022629"/>
    </source>
</evidence>
<evidence type="ECO:0000256" key="3">
    <source>
        <dbReference type="ARBA" id="ARBA00022679"/>
    </source>
</evidence>
<evidence type="ECO:0000259" key="9">
    <source>
        <dbReference type="Pfam" id="PF02782"/>
    </source>
</evidence>
<dbReference type="Pfam" id="PF02782">
    <property type="entry name" value="FGGY_C"/>
    <property type="match status" value="1"/>
</dbReference>
<keyword evidence="6" id="KW-0067">ATP-binding</keyword>
<reference evidence="10 11" key="1">
    <citation type="submission" date="2020-08" db="EMBL/GenBank/DDBJ databases">
        <title>The Agave Microbiome: Exploring the role of microbial communities in plant adaptations to desert environments.</title>
        <authorList>
            <person name="Partida-Martinez L.P."/>
        </authorList>
    </citation>
    <scope>NUCLEOTIDE SEQUENCE [LARGE SCALE GENOMIC DNA]</scope>
    <source>
        <strain evidence="10 11">AS2.23</strain>
    </source>
</reference>
<dbReference type="InterPro" id="IPR043129">
    <property type="entry name" value="ATPase_NBD"/>
</dbReference>
<dbReference type="PANTHER" id="PTHR43095:SF5">
    <property type="entry name" value="XYLULOSE KINASE"/>
    <property type="match status" value="1"/>
</dbReference>
<protein>
    <submittedName>
        <fullName evidence="10">Rhamnulokinase</fullName>
        <ecNumber evidence="10">2.7.1.5</ecNumber>
    </submittedName>
</protein>
<accession>A0A7W4XVK2</accession>
<dbReference type="SUPFAM" id="SSF53067">
    <property type="entry name" value="Actin-like ATPase domain"/>
    <property type="match status" value="2"/>
</dbReference>
<organism evidence="10 11">
    <name type="scientific">Kineococcus radiotolerans</name>
    <dbReference type="NCBI Taxonomy" id="131568"/>
    <lineage>
        <taxon>Bacteria</taxon>
        <taxon>Bacillati</taxon>
        <taxon>Actinomycetota</taxon>
        <taxon>Actinomycetes</taxon>
        <taxon>Kineosporiales</taxon>
        <taxon>Kineosporiaceae</taxon>
        <taxon>Kineococcus</taxon>
    </lineage>
</organism>
<dbReference type="EMBL" id="JACHVY010000001">
    <property type="protein sequence ID" value="MBB2899928.1"/>
    <property type="molecule type" value="Genomic_DNA"/>
</dbReference>
<dbReference type="PANTHER" id="PTHR43095">
    <property type="entry name" value="SUGAR KINASE"/>
    <property type="match status" value="1"/>
</dbReference>
<keyword evidence="3 10" id="KW-0808">Transferase</keyword>
<keyword evidence="2" id="KW-0119">Carbohydrate metabolism</keyword>
<evidence type="ECO:0000256" key="1">
    <source>
        <dbReference type="ARBA" id="ARBA00009156"/>
    </source>
</evidence>
<evidence type="ECO:0000256" key="4">
    <source>
        <dbReference type="ARBA" id="ARBA00022741"/>
    </source>
</evidence>
<sequence>MSVHIAVDLGASSGRVMAGAAAPGRLELTELHRFPNGPVPLAGGLVTDAVGLWQQVLHGLRAVARAHGDAATVAVDTWAVDYGLLAADGTLLGTPRHYRDPRTDGVAERVLARVPGPDLYARNGLQHLPFTTIYQLLAEADGPLLAAASDVLLLPDLFGFWLSGVRGAEATNASTTGLADVATGRWALDLAELAGLPAGVLPPVHDPGAVLGGLRPDVLAATGLGASTRLVAVGSHDTASAVVAVPAEDEAFAYVACGTWGLVGVELERPVLSAESFAANFTNERGVDGRIRYLRNVMGLWVLQQCVAEWSADAPVDLADLLAAAAALGPGGPRVDIDDPRFLAPGPMAGRVRRAVAESGGRPPAGPAEVARCVLDSLADAFARTVADAVRLSGHPVRVVHLVGGGARNRLLCQLTANACGLPVVAGPVEATALGNVLVQARAAGDLSGSLEGLRDLVRRTSDLTTHQPEPTTAGAP</sequence>
<dbReference type="Proteomes" id="UP000533269">
    <property type="component" value="Unassembled WGS sequence"/>
</dbReference>
<dbReference type="CDD" id="cd07771">
    <property type="entry name" value="ASKHA_NBD_FGGY_RhaB-like"/>
    <property type="match status" value="1"/>
</dbReference>
<name>A0A7W4XVK2_KINRA</name>
<keyword evidence="7" id="KW-0684">Rhamnose metabolism</keyword>
<dbReference type="GO" id="GO:0008993">
    <property type="term" value="F:rhamnulokinase activity"/>
    <property type="evidence" value="ECO:0007669"/>
    <property type="project" value="UniProtKB-EC"/>
</dbReference>
<gene>
    <name evidence="10" type="ORF">FHR75_000716</name>
</gene>
<keyword evidence="4" id="KW-0547">Nucleotide-binding</keyword>
<evidence type="ECO:0000313" key="10">
    <source>
        <dbReference type="EMBL" id="MBB2899928.1"/>
    </source>
</evidence>
<dbReference type="GO" id="GO:0042732">
    <property type="term" value="P:D-xylose metabolic process"/>
    <property type="evidence" value="ECO:0007669"/>
    <property type="project" value="UniProtKB-KW"/>
</dbReference>
<feature type="domain" description="Carbohydrate kinase FGGY C-terminal" evidence="9">
    <location>
        <begin position="253"/>
        <end position="444"/>
    </location>
</feature>
<dbReference type="InterPro" id="IPR018484">
    <property type="entry name" value="FGGY_N"/>
</dbReference>
<dbReference type="AlphaFoldDB" id="A0A7W4XVK2"/>
<dbReference type="Gene3D" id="3.30.420.40">
    <property type="match status" value="2"/>
</dbReference>
<evidence type="ECO:0000259" key="8">
    <source>
        <dbReference type="Pfam" id="PF00370"/>
    </source>
</evidence>
<proteinExistence type="inferred from homology"/>
<feature type="domain" description="Carbohydrate kinase FGGY N-terminal" evidence="8">
    <location>
        <begin position="43"/>
        <end position="243"/>
    </location>
</feature>
<comment type="caution">
    <text evidence="10">The sequence shown here is derived from an EMBL/GenBank/DDBJ whole genome shotgun (WGS) entry which is preliminary data.</text>
</comment>
<reference evidence="10 11" key="2">
    <citation type="submission" date="2020-08" db="EMBL/GenBank/DDBJ databases">
        <authorList>
            <person name="Partida-Martinez L."/>
            <person name="Huntemann M."/>
            <person name="Clum A."/>
            <person name="Wang J."/>
            <person name="Palaniappan K."/>
            <person name="Ritter S."/>
            <person name="Chen I.-M."/>
            <person name="Stamatis D."/>
            <person name="Reddy T."/>
            <person name="O'Malley R."/>
            <person name="Daum C."/>
            <person name="Shapiro N."/>
            <person name="Ivanova N."/>
            <person name="Kyrpides N."/>
            <person name="Woyke T."/>
        </authorList>
    </citation>
    <scope>NUCLEOTIDE SEQUENCE [LARGE SCALE GENOMIC DNA]</scope>
    <source>
        <strain evidence="10 11">AS2.23</strain>
    </source>
</reference>
<evidence type="ECO:0000256" key="7">
    <source>
        <dbReference type="ARBA" id="ARBA00023308"/>
    </source>
</evidence>
<dbReference type="EC" id="2.7.1.5" evidence="10"/>
<dbReference type="GO" id="GO:0005524">
    <property type="term" value="F:ATP binding"/>
    <property type="evidence" value="ECO:0007669"/>
    <property type="project" value="UniProtKB-KW"/>
</dbReference>
<dbReference type="RefSeq" id="WP_183390391.1">
    <property type="nucleotide sequence ID" value="NZ_JACHVY010000001.1"/>
</dbReference>
<dbReference type="Pfam" id="PF00370">
    <property type="entry name" value="FGGY_N"/>
    <property type="match status" value="1"/>
</dbReference>
<dbReference type="InterPro" id="IPR050406">
    <property type="entry name" value="FGGY_Carb_Kinase"/>
</dbReference>
<evidence type="ECO:0000256" key="6">
    <source>
        <dbReference type="ARBA" id="ARBA00022840"/>
    </source>
</evidence>